<feature type="compositionally biased region" description="Basic and acidic residues" evidence="1">
    <location>
        <begin position="7"/>
        <end position="22"/>
    </location>
</feature>
<accession>A0AAV4UZH8</accession>
<name>A0AAV4UZH8_CAEEX</name>
<dbReference type="AlphaFoldDB" id="A0AAV4UZH8"/>
<comment type="caution">
    <text evidence="2">The sequence shown here is derived from an EMBL/GenBank/DDBJ whole genome shotgun (WGS) entry which is preliminary data.</text>
</comment>
<dbReference type="Proteomes" id="UP001054945">
    <property type="component" value="Unassembled WGS sequence"/>
</dbReference>
<keyword evidence="3" id="KW-1185">Reference proteome</keyword>
<organism evidence="2 3">
    <name type="scientific">Caerostris extrusa</name>
    <name type="common">Bark spider</name>
    <name type="synonym">Caerostris bankana</name>
    <dbReference type="NCBI Taxonomy" id="172846"/>
    <lineage>
        <taxon>Eukaryota</taxon>
        <taxon>Metazoa</taxon>
        <taxon>Ecdysozoa</taxon>
        <taxon>Arthropoda</taxon>
        <taxon>Chelicerata</taxon>
        <taxon>Arachnida</taxon>
        <taxon>Araneae</taxon>
        <taxon>Araneomorphae</taxon>
        <taxon>Entelegynae</taxon>
        <taxon>Araneoidea</taxon>
        <taxon>Araneidae</taxon>
        <taxon>Caerostris</taxon>
    </lineage>
</organism>
<feature type="region of interest" description="Disordered" evidence="1">
    <location>
        <begin position="1"/>
        <end position="22"/>
    </location>
</feature>
<protein>
    <submittedName>
        <fullName evidence="2">Uncharacterized protein</fullName>
    </submittedName>
</protein>
<reference evidence="2 3" key="1">
    <citation type="submission" date="2021-06" db="EMBL/GenBank/DDBJ databases">
        <title>Caerostris extrusa draft genome.</title>
        <authorList>
            <person name="Kono N."/>
            <person name="Arakawa K."/>
        </authorList>
    </citation>
    <scope>NUCLEOTIDE SEQUENCE [LARGE SCALE GENOMIC DNA]</scope>
</reference>
<proteinExistence type="predicted"/>
<dbReference type="EMBL" id="BPLR01013726">
    <property type="protein sequence ID" value="GIY63296.1"/>
    <property type="molecule type" value="Genomic_DNA"/>
</dbReference>
<evidence type="ECO:0000313" key="2">
    <source>
        <dbReference type="EMBL" id="GIY63296.1"/>
    </source>
</evidence>
<evidence type="ECO:0000313" key="3">
    <source>
        <dbReference type="Proteomes" id="UP001054945"/>
    </source>
</evidence>
<gene>
    <name evidence="2" type="ORF">CEXT_310421</name>
</gene>
<sequence length="104" mass="12177">MEIDETPNSRKNDLKHQRTQQDKVDFVIQPKHLVVECTQVPAPFNRLENIETTAELTKRKSLYPGQFLKVTGKSEVIRRKSTLIAQKMEFTCGDQRIAHFHQER</sequence>
<evidence type="ECO:0000256" key="1">
    <source>
        <dbReference type="SAM" id="MobiDB-lite"/>
    </source>
</evidence>